<keyword evidence="5" id="KW-0175">Coiled coil</keyword>
<keyword evidence="6" id="KW-0732">Signal</keyword>
<dbReference type="PANTHER" id="PTHR34138:SF1">
    <property type="entry name" value="CELL SHAPE-DETERMINING PROTEIN MREC"/>
    <property type="match status" value="1"/>
</dbReference>
<organism evidence="8 9">
    <name type="scientific">Symmachiella dynata</name>
    <dbReference type="NCBI Taxonomy" id="2527995"/>
    <lineage>
        <taxon>Bacteria</taxon>
        <taxon>Pseudomonadati</taxon>
        <taxon>Planctomycetota</taxon>
        <taxon>Planctomycetia</taxon>
        <taxon>Planctomycetales</taxon>
        <taxon>Planctomycetaceae</taxon>
        <taxon>Symmachiella</taxon>
    </lineage>
</organism>
<evidence type="ECO:0000256" key="4">
    <source>
        <dbReference type="ARBA" id="ARBA00032089"/>
    </source>
</evidence>
<dbReference type="Gene3D" id="2.40.10.340">
    <property type="entry name" value="Rod shape-determining protein MreC, domain 1"/>
    <property type="match status" value="1"/>
</dbReference>
<dbReference type="Proteomes" id="UP000319383">
    <property type="component" value="Chromosome"/>
</dbReference>
<dbReference type="AlphaFoldDB" id="A0A517ZL07"/>
<dbReference type="KEGG" id="sdyn:Mal52_16430"/>
<dbReference type="PANTHER" id="PTHR34138">
    <property type="entry name" value="CELL SHAPE-DETERMINING PROTEIN MREC"/>
    <property type="match status" value="1"/>
</dbReference>
<name>A0A517ZL07_9PLAN</name>
<dbReference type="RefSeq" id="WP_197534741.1">
    <property type="nucleotide sequence ID" value="NZ_CP036276.1"/>
</dbReference>
<dbReference type="InterPro" id="IPR007221">
    <property type="entry name" value="MreC"/>
</dbReference>
<proteinExistence type="inferred from homology"/>
<dbReference type="GO" id="GO:0005886">
    <property type="term" value="C:plasma membrane"/>
    <property type="evidence" value="ECO:0007669"/>
    <property type="project" value="TreeGrafter"/>
</dbReference>
<sequence precursor="true">MRQKRSHIAIWPAGLLCLGGLVLAASPASTAAALRSPFRDLLRPGQRILVDVQQRVRDWQSAPQFQAEEYAELEQVRQDLASAELRERKLLAENATLQQERDTLQAELRIPIAKRGSLPLVVPNLLSANVLSKKTADHLRQAVAIDVGNRDAVDPLAYVLDGEQPLLDQGATTGIEAGQDVYSARNVIGRVDTVGRWTSSIRLITDPEYQALARLARKSDRGMLWGAAGRLEGDGAAHCRLRSIEATQLVSVGDLVFSVQGDGALPHPMFYGRVIEAELRPGAVEWDILIEPAGNLDALRSVHVLRQSLNPLRMMAQ</sequence>
<evidence type="ECO:0000256" key="6">
    <source>
        <dbReference type="SAM" id="SignalP"/>
    </source>
</evidence>
<evidence type="ECO:0000256" key="3">
    <source>
        <dbReference type="ARBA" id="ARBA00022960"/>
    </source>
</evidence>
<evidence type="ECO:0000256" key="5">
    <source>
        <dbReference type="SAM" id="Coils"/>
    </source>
</evidence>
<gene>
    <name evidence="8" type="primary">mreC</name>
    <name evidence="8" type="ORF">Mal52_16430</name>
</gene>
<reference evidence="8 9" key="1">
    <citation type="submission" date="2019-02" db="EMBL/GenBank/DDBJ databases">
        <title>Deep-cultivation of Planctomycetes and their phenomic and genomic characterization uncovers novel biology.</title>
        <authorList>
            <person name="Wiegand S."/>
            <person name="Jogler M."/>
            <person name="Boedeker C."/>
            <person name="Pinto D."/>
            <person name="Vollmers J."/>
            <person name="Rivas-Marin E."/>
            <person name="Kohn T."/>
            <person name="Peeters S.H."/>
            <person name="Heuer A."/>
            <person name="Rast P."/>
            <person name="Oberbeckmann S."/>
            <person name="Bunk B."/>
            <person name="Jeske O."/>
            <person name="Meyerdierks A."/>
            <person name="Storesund J.E."/>
            <person name="Kallscheuer N."/>
            <person name="Luecker S."/>
            <person name="Lage O.M."/>
            <person name="Pohl T."/>
            <person name="Merkel B.J."/>
            <person name="Hornburger P."/>
            <person name="Mueller R.-W."/>
            <person name="Bruemmer F."/>
            <person name="Labrenz M."/>
            <person name="Spormann A.M."/>
            <person name="Op den Camp H."/>
            <person name="Overmann J."/>
            <person name="Amann R."/>
            <person name="Jetten M.S.M."/>
            <person name="Mascher T."/>
            <person name="Medema M.H."/>
            <person name="Devos D.P."/>
            <person name="Kaster A.-K."/>
            <person name="Ovreas L."/>
            <person name="Rohde M."/>
            <person name="Galperin M.Y."/>
            <person name="Jogler C."/>
        </authorList>
    </citation>
    <scope>NUCLEOTIDE SEQUENCE [LARGE SCALE GENOMIC DNA]</scope>
    <source>
        <strain evidence="8 9">Mal52</strain>
    </source>
</reference>
<dbReference type="Pfam" id="PF04085">
    <property type="entry name" value="MreC"/>
    <property type="match status" value="1"/>
</dbReference>
<feature type="signal peptide" evidence="6">
    <location>
        <begin position="1"/>
        <end position="24"/>
    </location>
</feature>
<dbReference type="InterPro" id="IPR042177">
    <property type="entry name" value="Cell/Rod_1"/>
</dbReference>
<keyword evidence="3" id="KW-0133">Cell shape</keyword>
<evidence type="ECO:0000313" key="9">
    <source>
        <dbReference type="Proteomes" id="UP000319383"/>
    </source>
</evidence>
<keyword evidence="9" id="KW-1185">Reference proteome</keyword>
<dbReference type="InterPro" id="IPR042175">
    <property type="entry name" value="Cell/Rod_MreC_2"/>
</dbReference>
<dbReference type="InterPro" id="IPR055342">
    <property type="entry name" value="MreC_beta-barrel_core"/>
</dbReference>
<dbReference type="EMBL" id="CP036276">
    <property type="protein sequence ID" value="QDU43171.1"/>
    <property type="molecule type" value="Genomic_DNA"/>
</dbReference>
<evidence type="ECO:0000259" key="7">
    <source>
        <dbReference type="Pfam" id="PF04085"/>
    </source>
</evidence>
<accession>A0A517ZL07</accession>
<feature type="coiled-coil region" evidence="5">
    <location>
        <begin position="66"/>
        <end position="107"/>
    </location>
</feature>
<protein>
    <recommendedName>
        <fullName evidence="2">Cell shape-determining protein MreC</fullName>
    </recommendedName>
    <alternativeName>
        <fullName evidence="4">Cell shape protein MreC</fullName>
    </alternativeName>
</protein>
<comment type="similarity">
    <text evidence="1">Belongs to the MreC family.</text>
</comment>
<evidence type="ECO:0000256" key="2">
    <source>
        <dbReference type="ARBA" id="ARBA00013855"/>
    </source>
</evidence>
<dbReference type="Gene3D" id="2.40.10.350">
    <property type="entry name" value="Rod shape-determining protein MreC, domain 2"/>
    <property type="match status" value="1"/>
</dbReference>
<dbReference type="GO" id="GO:0008360">
    <property type="term" value="P:regulation of cell shape"/>
    <property type="evidence" value="ECO:0007669"/>
    <property type="project" value="UniProtKB-KW"/>
</dbReference>
<feature type="domain" description="Rod shape-determining protein MreC beta-barrel core" evidence="7">
    <location>
        <begin position="166"/>
        <end position="305"/>
    </location>
</feature>
<evidence type="ECO:0000256" key="1">
    <source>
        <dbReference type="ARBA" id="ARBA00009369"/>
    </source>
</evidence>
<evidence type="ECO:0000313" key="8">
    <source>
        <dbReference type="EMBL" id="QDU43171.1"/>
    </source>
</evidence>
<feature type="chain" id="PRO_5021893769" description="Cell shape-determining protein MreC" evidence="6">
    <location>
        <begin position="25"/>
        <end position="317"/>
    </location>
</feature>